<dbReference type="SUPFAM" id="SSF56112">
    <property type="entry name" value="Protein kinase-like (PK-like)"/>
    <property type="match status" value="1"/>
</dbReference>
<evidence type="ECO:0000256" key="5">
    <source>
        <dbReference type="ARBA" id="ARBA00022840"/>
    </source>
</evidence>
<evidence type="ECO:0000256" key="3">
    <source>
        <dbReference type="ARBA" id="ARBA00022741"/>
    </source>
</evidence>
<evidence type="ECO:0000313" key="7">
    <source>
        <dbReference type="EMBL" id="KAK3267659.1"/>
    </source>
</evidence>
<keyword evidence="2" id="KW-0808">Transferase</keyword>
<dbReference type="EMBL" id="LGRX02012270">
    <property type="protein sequence ID" value="KAK3267659.1"/>
    <property type="molecule type" value="Genomic_DNA"/>
</dbReference>
<accession>A0AAE0FX85</accession>
<dbReference type="Proteomes" id="UP001190700">
    <property type="component" value="Unassembled WGS sequence"/>
</dbReference>
<dbReference type="AlphaFoldDB" id="A0AAE0FX85"/>
<dbReference type="GO" id="GO:0004691">
    <property type="term" value="F:cAMP-dependent protein kinase activity"/>
    <property type="evidence" value="ECO:0007669"/>
    <property type="project" value="TreeGrafter"/>
</dbReference>
<dbReference type="GO" id="GO:0005524">
    <property type="term" value="F:ATP binding"/>
    <property type="evidence" value="ECO:0007669"/>
    <property type="project" value="UniProtKB-KW"/>
</dbReference>
<name>A0AAE0FX85_9CHLO</name>
<keyword evidence="5" id="KW-0067">ATP-binding</keyword>
<evidence type="ECO:0000256" key="4">
    <source>
        <dbReference type="ARBA" id="ARBA00022777"/>
    </source>
</evidence>
<evidence type="ECO:0000313" key="8">
    <source>
        <dbReference type="Proteomes" id="UP001190700"/>
    </source>
</evidence>
<keyword evidence="8" id="KW-1185">Reference proteome</keyword>
<feature type="domain" description="Protein kinase" evidence="6">
    <location>
        <begin position="1"/>
        <end position="142"/>
    </location>
</feature>
<sequence>MRRGAHADLKPENILISETGNIKLADFGFCKEVEEGGRKYTVCGTTDYMAPEVLLCQGHDRAADLWAFGIMIFELLAGVPPFECETDDEMVCKCLQGDIIFPSDFNLQARDLVKSLCKVDPQQRLGMDLVNKTEDIKAHPFFTGVEWSNMSRLLVKPPEYCKMMDVNNFRPKPDKIRISSSPPLSAEQQNLFSSF</sequence>
<protein>
    <recommendedName>
        <fullName evidence="6">Protein kinase domain-containing protein</fullName>
    </recommendedName>
</protein>
<evidence type="ECO:0000256" key="2">
    <source>
        <dbReference type="ARBA" id="ARBA00022679"/>
    </source>
</evidence>
<evidence type="ECO:0000256" key="1">
    <source>
        <dbReference type="ARBA" id="ARBA00022527"/>
    </source>
</evidence>
<dbReference type="InterPro" id="IPR011009">
    <property type="entry name" value="Kinase-like_dom_sf"/>
</dbReference>
<keyword evidence="3" id="KW-0547">Nucleotide-binding</keyword>
<dbReference type="PANTHER" id="PTHR24353:SF37">
    <property type="entry name" value="CAMP-DEPENDENT PROTEIN KINASE CATALYTIC SUBUNIT PRKX"/>
    <property type="match status" value="1"/>
</dbReference>
<dbReference type="Gene3D" id="1.10.510.10">
    <property type="entry name" value="Transferase(Phosphotransferase) domain 1"/>
    <property type="match status" value="1"/>
</dbReference>
<dbReference type="GO" id="GO:0005952">
    <property type="term" value="C:cAMP-dependent protein kinase complex"/>
    <property type="evidence" value="ECO:0007669"/>
    <property type="project" value="TreeGrafter"/>
</dbReference>
<keyword evidence="4" id="KW-0418">Kinase</keyword>
<keyword evidence="1" id="KW-0723">Serine/threonine-protein kinase</keyword>
<reference evidence="7 8" key="1">
    <citation type="journal article" date="2015" name="Genome Biol. Evol.">
        <title>Comparative Genomics of a Bacterivorous Green Alga Reveals Evolutionary Causalities and Consequences of Phago-Mixotrophic Mode of Nutrition.</title>
        <authorList>
            <person name="Burns J.A."/>
            <person name="Paasch A."/>
            <person name="Narechania A."/>
            <person name="Kim E."/>
        </authorList>
    </citation>
    <scope>NUCLEOTIDE SEQUENCE [LARGE SCALE GENOMIC DNA]</scope>
    <source>
        <strain evidence="7 8">PLY_AMNH</strain>
    </source>
</reference>
<dbReference type="InterPro" id="IPR000719">
    <property type="entry name" value="Prot_kinase_dom"/>
</dbReference>
<proteinExistence type="predicted"/>
<organism evidence="7 8">
    <name type="scientific">Cymbomonas tetramitiformis</name>
    <dbReference type="NCBI Taxonomy" id="36881"/>
    <lineage>
        <taxon>Eukaryota</taxon>
        <taxon>Viridiplantae</taxon>
        <taxon>Chlorophyta</taxon>
        <taxon>Pyramimonadophyceae</taxon>
        <taxon>Pyramimonadales</taxon>
        <taxon>Pyramimonadaceae</taxon>
        <taxon>Cymbomonas</taxon>
    </lineage>
</organism>
<evidence type="ECO:0000259" key="6">
    <source>
        <dbReference type="PROSITE" id="PS50011"/>
    </source>
</evidence>
<dbReference type="SMART" id="SM00220">
    <property type="entry name" value="S_TKc"/>
    <property type="match status" value="1"/>
</dbReference>
<dbReference type="PANTHER" id="PTHR24353">
    <property type="entry name" value="CYCLIC NUCLEOTIDE-DEPENDENT PROTEIN KINASE"/>
    <property type="match status" value="1"/>
</dbReference>
<dbReference type="PROSITE" id="PS50011">
    <property type="entry name" value="PROTEIN_KINASE_DOM"/>
    <property type="match status" value="1"/>
</dbReference>
<comment type="caution">
    <text evidence="7">The sequence shown here is derived from an EMBL/GenBank/DDBJ whole genome shotgun (WGS) entry which is preliminary data.</text>
</comment>
<gene>
    <name evidence="7" type="ORF">CYMTET_23799</name>
</gene>
<dbReference type="Pfam" id="PF00069">
    <property type="entry name" value="Pkinase"/>
    <property type="match status" value="1"/>
</dbReference>